<dbReference type="RefSeq" id="WP_147921837.1">
    <property type="nucleotide sequence ID" value="NZ_VRTY01000037.1"/>
</dbReference>
<organism evidence="1 2">
    <name type="scientific">Pontibacter qinzhouensis</name>
    <dbReference type="NCBI Taxonomy" id="2603253"/>
    <lineage>
        <taxon>Bacteria</taxon>
        <taxon>Pseudomonadati</taxon>
        <taxon>Bacteroidota</taxon>
        <taxon>Cytophagia</taxon>
        <taxon>Cytophagales</taxon>
        <taxon>Hymenobacteraceae</taxon>
        <taxon>Pontibacter</taxon>
    </lineage>
</organism>
<protein>
    <recommendedName>
        <fullName evidence="3">Tetratricopeptide repeat protein</fullName>
    </recommendedName>
</protein>
<keyword evidence="2" id="KW-1185">Reference proteome</keyword>
<name>A0A5C8K6N9_9BACT</name>
<proteinExistence type="predicted"/>
<comment type="caution">
    <text evidence="1">The sequence shown here is derived from an EMBL/GenBank/DDBJ whole genome shotgun (WGS) entry which is preliminary data.</text>
</comment>
<evidence type="ECO:0008006" key="3">
    <source>
        <dbReference type="Google" id="ProtNLM"/>
    </source>
</evidence>
<dbReference type="EMBL" id="VRTY01000037">
    <property type="protein sequence ID" value="TXK46038.1"/>
    <property type="molecule type" value="Genomic_DNA"/>
</dbReference>
<sequence length="232" mass="26351">MSTFHDADNPQEVVVEQYINTQTARQPSSEKNLRFIFTRYLDFNATATLYFLLNQQKFLPYFQKEETAHKAKQIISRAAQKAGYQNDTLFFKNMQKLIATSLPDTSNFSALARINFLGGQQNWLCYAEETLTYATNQTEADWMTLNETATYSNYFSKENEVLQTGAEIMARAVEIEKSYDNLLLFAQLLTKAGNDAAAMQAATEAVTVATQTGEDSRLAATFIRKLKKNQQH</sequence>
<reference evidence="1 2" key="1">
    <citation type="submission" date="2019-08" db="EMBL/GenBank/DDBJ databases">
        <authorList>
            <person name="Shi S."/>
        </authorList>
    </citation>
    <scope>NUCLEOTIDE SEQUENCE [LARGE SCALE GENOMIC DNA]</scope>
    <source>
        <strain evidence="1 2">GY10130</strain>
    </source>
</reference>
<dbReference type="Proteomes" id="UP000321926">
    <property type="component" value="Unassembled WGS sequence"/>
</dbReference>
<evidence type="ECO:0000313" key="1">
    <source>
        <dbReference type="EMBL" id="TXK46038.1"/>
    </source>
</evidence>
<evidence type="ECO:0000313" key="2">
    <source>
        <dbReference type="Proteomes" id="UP000321926"/>
    </source>
</evidence>
<gene>
    <name evidence="1" type="ORF">FVR03_11180</name>
</gene>
<accession>A0A5C8K6N9</accession>
<dbReference type="OrthoDB" id="645813at2"/>
<dbReference type="AlphaFoldDB" id="A0A5C8K6N9"/>